<protein>
    <submittedName>
        <fullName evidence="1">Putative secreted protein</fullName>
    </submittedName>
</protein>
<accession>A0A2M4B4H4</accession>
<dbReference type="EMBL" id="GGFK01014571">
    <property type="protein sequence ID" value="MBW47892.1"/>
    <property type="molecule type" value="Transcribed_RNA"/>
</dbReference>
<evidence type="ECO:0000313" key="1">
    <source>
        <dbReference type="EMBL" id="MBW47892.1"/>
    </source>
</evidence>
<proteinExistence type="predicted"/>
<sequence>MSVSMASCFFAAASTAARSNPKLSVLTSRWFSDSHVSRIVALRLKRAASCSSFSCRISSSRRASSRSCSAFSNRSHALLMSPKSSCPRAVCTASDCWRASSIEA</sequence>
<organism evidence="1">
    <name type="scientific">Anopheles triannulatus</name>
    <dbReference type="NCBI Taxonomy" id="58253"/>
    <lineage>
        <taxon>Eukaryota</taxon>
        <taxon>Metazoa</taxon>
        <taxon>Ecdysozoa</taxon>
        <taxon>Arthropoda</taxon>
        <taxon>Hexapoda</taxon>
        <taxon>Insecta</taxon>
        <taxon>Pterygota</taxon>
        <taxon>Neoptera</taxon>
        <taxon>Endopterygota</taxon>
        <taxon>Diptera</taxon>
        <taxon>Nematocera</taxon>
        <taxon>Culicoidea</taxon>
        <taxon>Culicidae</taxon>
        <taxon>Anophelinae</taxon>
        <taxon>Anopheles</taxon>
    </lineage>
</organism>
<name>A0A2M4B4H4_9DIPT</name>
<dbReference type="AlphaFoldDB" id="A0A2M4B4H4"/>
<reference evidence="1" key="1">
    <citation type="submission" date="2018-01" db="EMBL/GenBank/DDBJ databases">
        <title>An insight into the sialome of Amazonian anophelines.</title>
        <authorList>
            <person name="Ribeiro J.M."/>
            <person name="Scarpassa V."/>
            <person name="Calvo E."/>
        </authorList>
    </citation>
    <scope>NUCLEOTIDE SEQUENCE</scope>
    <source>
        <tissue evidence="1">Salivary glands</tissue>
    </source>
</reference>